<dbReference type="PANTHER" id="PTHR46718">
    <property type="entry name" value="ASPARTATE-SEMIALDEHYDE DEHYDROGENASE"/>
    <property type="match status" value="1"/>
</dbReference>
<dbReference type="InterPro" id="IPR000534">
    <property type="entry name" value="Semialdehyde_DH_NAD-bd"/>
</dbReference>
<dbReference type="GeneID" id="11139349"/>
<evidence type="ECO:0000256" key="3">
    <source>
        <dbReference type="ARBA" id="ARBA00023002"/>
    </source>
</evidence>
<dbReference type="GO" id="GO:0051287">
    <property type="term" value="F:NAD binding"/>
    <property type="evidence" value="ECO:0007669"/>
    <property type="project" value="InterPro"/>
</dbReference>
<feature type="active site" description="Acyl-thioester intermediate" evidence="4">
    <location>
        <position position="153"/>
    </location>
</feature>
<dbReference type="SUPFAM" id="SSF55347">
    <property type="entry name" value="Glyceraldehyde-3-phosphate dehydrogenase-like, C-terminal domain"/>
    <property type="match status" value="1"/>
</dbReference>
<dbReference type="InParanoid" id="G0EDX5"/>
<dbReference type="GO" id="GO:0004073">
    <property type="term" value="F:aspartate-semialdehyde dehydrogenase activity"/>
    <property type="evidence" value="ECO:0007669"/>
    <property type="project" value="UniProtKB-EC"/>
</dbReference>
<dbReference type="SUPFAM" id="SSF51735">
    <property type="entry name" value="NAD(P)-binding Rossmann-fold domains"/>
    <property type="match status" value="1"/>
</dbReference>
<dbReference type="EMBL" id="CP002838">
    <property type="protein sequence ID" value="AEM38744.1"/>
    <property type="molecule type" value="Genomic_DNA"/>
</dbReference>
<dbReference type="eggNOG" id="arCOG00494">
    <property type="taxonomic scope" value="Archaea"/>
</dbReference>
<feature type="active site" description="Proton acceptor" evidence="4">
    <location>
        <position position="246"/>
    </location>
</feature>
<dbReference type="Pfam" id="PF01118">
    <property type="entry name" value="Semialdhyde_dh"/>
    <property type="match status" value="1"/>
</dbReference>
<evidence type="ECO:0000259" key="5">
    <source>
        <dbReference type="SMART" id="SM00859"/>
    </source>
</evidence>
<dbReference type="SMART" id="SM00859">
    <property type="entry name" value="Semialdhyde_dh"/>
    <property type="match status" value="1"/>
</dbReference>
<dbReference type="GO" id="GO:0046983">
    <property type="term" value="F:protein dimerization activity"/>
    <property type="evidence" value="ECO:0007669"/>
    <property type="project" value="InterPro"/>
</dbReference>
<dbReference type="HOGENOM" id="CLU_049966_1_0_2"/>
<dbReference type="CDD" id="cd02315">
    <property type="entry name" value="ScASADH_like_N"/>
    <property type="match status" value="1"/>
</dbReference>
<dbReference type="GO" id="GO:0009086">
    <property type="term" value="P:methionine biosynthetic process"/>
    <property type="evidence" value="ECO:0007669"/>
    <property type="project" value="TreeGrafter"/>
</dbReference>
<dbReference type="AlphaFoldDB" id="G0EDX5"/>
<dbReference type="Gene3D" id="3.30.360.10">
    <property type="entry name" value="Dihydrodipicolinate Reductase, domain 2"/>
    <property type="match status" value="1"/>
</dbReference>
<dbReference type="STRING" id="694429.Pyrfu_0875"/>
<dbReference type="KEGG" id="pfm:Pyrfu_0875"/>
<dbReference type="GO" id="GO:0050661">
    <property type="term" value="F:NADP binding"/>
    <property type="evidence" value="ECO:0007669"/>
    <property type="project" value="InterPro"/>
</dbReference>
<dbReference type="Gene3D" id="3.40.50.720">
    <property type="entry name" value="NAD(P)-binding Rossmann-like Domain"/>
    <property type="match status" value="1"/>
</dbReference>
<dbReference type="InterPro" id="IPR051823">
    <property type="entry name" value="ASADH-related"/>
</dbReference>
<dbReference type="Proteomes" id="UP000001037">
    <property type="component" value="Chromosome"/>
</dbReference>
<evidence type="ECO:0000256" key="4">
    <source>
        <dbReference type="PIRSR" id="PIRSR000148-1"/>
    </source>
</evidence>
<feature type="domain" description="Semialdehyde dehydrogenase NAD-binding" evidence="5">
    <location>
        <begin position="6"/>
        <end position="134"/>
    </location>
</feature>
<keyword evidence="3 6" id="KW-0560">Oxidoreductase</keyword>
<keyword evidence="7" id="KW-1185">Reference proteome</keyword>
<accession>G0EDX5</accession>
<keyword evidence="2" id="KW-0521">NADP</keyword>
<sequence length="352" mass="38596">MPDKLRAAVLGATGLVGQMFVKLLDEHPMFEIVYVAASERSAGRSYCEAVNWVLGGSPPESLCGIKVEKVGVDNVPKSEVDVVFSALPSSVAGEIEAGLARRGFTVVSNASPMRLEEDVPLLVPEINWDHVGLVKIQRQRRGWSGAIYKNPNCSSAILVLSLKPLLDNFGLEKVLVTTMQAVSGAGYNGVPSMAILDNIVPFIAKEEEKLANEPRKILGVYRGDRVEWARFTIHATTTRVPVLHGHLESVYAYLSKPASVEDVVQAWESWRPWGSEKPFMAPEKPVVYRREVDRPQPRLDRMEGGGMSSVTGRARMVEDRLLAYLVLGHNLIRGAAGNAILIAEMLAREGMI</sequence>
<protein>
    <submittedName>
        <fullName evidence="6">Aspartate-semialdehyde dehydrogenase</fullName>
        <ecNumber evidence="6">1.2.1.11</ecNumber>
    </submittedName>
</protein>
<proteinExistence type="inferred from homology"/>
<comment type="similarity">
    <text evidence="1">Belongs to the aspartate-semialdehyde dehydrogenase family.</text>
</comment>
<organism evidence="6 7">
    <name type="scientific">Pyrolobus fumarii (strain DSM 11204 / 1A)</name>
    <dbReference type="NCBI Taxonomy" id="694429"/>
    <lineage>
        <taxon>Archaea</taxon>
        <taxon>Thermoproteota</taxon>
        <taxon>Thermoprotei</taxon>
        <taxon>Desulfurococcales</taxon>
        <taxon>Pyrodictiaceae</taxon>
        <taxon>Pyrolobus</taxon>
    </lineage>
</organism>
<dbReference type="InterPro" id="IPR005676">
    <property type="entry name" value="Asp_semi-ald_DH_pep-lack"/>
</dbReference>
<dbReference type="OrthoDB" id="38238at2157"/>
<name>G0EDX5_PYRF1</name>
<dbReference type="InterPro" id="IPR036291">
    <property type="entry name" value="NAD(P)-bd_dom_sf"/>
</dbReference>
<evidence type="ECO:0000313" key="7">
    <source>
        <dbReference type="Proteomes" id="UP000001037"/>
    </source>
</evidence>
<dbReference type="Pfam" id="PF02774">
    <property type="entry name" value="Semialdhyde_dhC"/>
    <property type="match status" value="1"/>
</dbReference>
<dbReference type="InterPro" id="IPR012280">
    <property type="entry name" value="Semialdhyde_DH_dimer_dom"/>
</dbReference>
<dbReference type="PANTHER" id="PTHR46718:SF1">
    <property type="entry name" value="ASPARTATE-SEMIALDEHYDE DEHYDROGENASE"/>
    <property type="match status" value="1"/>
</dbReference>
<evidence type="ECO:0000313" key="6">
    <source>
        <dbReference type="EMBL" id="AEM38744.1"/>
    </source>
</evidence>
<evidence type="ECO:0000256" key="1">
    <source>
        <dbReference type="ARBA" id="ARBA00010584"/>
    </source>
</evidence>
<gene>
    <name evidence="6" type="ordered locus">Pyrfu_0875</name>
</gene>
<dbReference type="NCBIfam" id="NF006416">
    <property type="entry name" value="PRK08664.1"/>
    <property type="match status" value="1"/>
</dbReference>
<dbReference type="EC" id="1.2.1.11" evidence="6"/>
<dbReference type="CDD" id="cd18130">
    <property type="entry name" value="ASADH_C_arch_fung_like"/>
    <property type="match status" value="1"/>
</dbReference>
<evidence type="ECO:0000256" key="2">
    <source>
        <dbReference type="ARBA" id="ARBA00022857"/>
    </source>
</evidence>
<dbReference type="PIRSF" id="PIRSF000148">
    <property type="entry name" value="ASA_dh"/>
    <property type="match status" value="1"/>
</dbReference>
<reference evidence="6 7" key="1">
    <citation type="journal article" date="2011" name="Stand. Genomic Sci.">
        <title>Complete genome sequence of the hyperthermophilic chemolithoautotroph Pyrolobus fumarii type strain (1A).</title>
        <authorList>
            <person name="Anderson I."/>
            <person name="Goker M."/>
            <person name="Nolan M."/>
            <person name="Lucas S."/>
            <person name="Hammon N."/>
            <person name="Deshpande S."/>
            <person name="Cheng J.F."/>
            <person name="Tapia R."/>
            <person name="Han C."/>
            <person name="Goodwin L."/>
            <person name="Pitluck S."/>
            <person name="Huntemann M."/>
            <person name="Liolios K."/>
            <person name="Ivanova N."/>
            <person name="Pagani I."/>
            <person name="Mavromatis K."/>
            <person name="Ovchinikova G."/>
            <person name="Pati A."/>
            <person name="Chen A."/>
            <person name="Palaniappan K."/>
            <person name="Land M."/>
            <person name="Hauser L."/>
            <person name="Brambilla E.M."/>
            <person name="Huber H."/>
            <person name="Yasawong M."/>
            <person name="Rohde M."/>
            <person name="Spring S."/>
            <person name="Abt B."/>
            <person name="Sikorski J."/>
            <person name="Wirth R."/>
            <person name="Detter J.C."/>
            <person name="Woyke T."/>
            <person name="Bristow J."/>
            <person name="Eisen J.A."/>
            <person name="Markowitz V."/>
            <person name="Hugenholtz P."/>
            <person name="Kyrpides N.C."/>
            <person name="Klenk H.P."/>
            <person name="Lapidus A."/>
        </authorList>
    </citation>
    <scope>NUCLEOTIDE SEQUENCE [LARGE SCALE GENOMIC DNA]</scope>
    <source>
        <strain evidence="7">DSM 11204 / 1A</strain>
    </source>
</reference>
<dbReference type="RefSeq" id="WP_014026421.1">
    <property type="nucleotide sequence ID" value="NC_015931.1"/>
</dbReference>
<dbReference type="GO" id="GO:0009088">
    <property type="term" value="P:threonine biosynthetic process"/>
    <property type="evidence" value="ECO:0007669"/>
    <property type="project" value="UniProtKB-ARBA"/>
</dbReference>
<dbReference type="NCBIfam" id="TIGR00978">
    <property type="entry name" value="asd_EA"/>
    <property type="match status" value="1"/>
</dbReference>
<dbReference type="FunCoup" id="G0EDX5">
    <property type="interactions" value="176"/>
</dbReference>